<protein>
    <submittedName>
        <fullName evidence="3">Twin-arginine translocation pathway signal protein</fullName>
    </submittedName>
</protein>
<evidence type="ECO:0000256" key="2">
    <source>
        <dbReference type="SAM" id="SignalP"/>
    </source>
</evidence>
<keyword evidence="2" id="KW-0732">Signal</keyword>
<sequence length="328" mass="34480">MTTRRSTLKLLAAGSLPAMLAMPAARAQQPLLRQLAIVVAFPAGGATDAVARLVADGLRGKYAETVIVENRVGGGGRIGAVHVKNAPADGSVMLFGPAFPMAIFPHIYKTLPYDPLTDFVPVATTSKGAFALSVGPAVPASVRSMADFVAWTKANPDKATFGAPPGGGQHFAGALFAKQAGIPLQMVPYKGGAPSVVDVLGGHIASVVTPLPEVLQHVKDGKLRMLATTTERRSPFTPEVPTMKELGWDVVFQDWSGFLAPARTPADVVARANAAIKEAVASPKVAAALQAQGTDVDINSPADFARLHRQTWERYRDVVRSTGFKAED</sequence>
<gene>
    <name evidence="3" type="ORF">EZ313_01765</name>
</gene>
<dbReference type="RefSeq" id="WP_135261504.1">
    <property type="nucleotide sequence ID" value="NZ_SMLM01000001.1"/>
</dbReference>
<reference evidence="3 4" key="1">
    <citation type="submission" date="2019-03" db="EMBL/GenBank/DDBJ databases">
        <title>Ramlibacter henchirensis DSM 14656, whole genome shotgun sequence.</title>
        <authorList>
            <person name="Zhang X."/>
            <person name="Feng G."/>
            <person name="Zhu H."/>
        </authorList>
    </citation>
    <scope>NUCLEOTIDE SEQUENCE [LARGE SCALE GENOMIC DNA]</scope>
    <source>
        <strain evidence="3 4">DSM 14656</strain>
    </source>
</reference>
<dbReference type="InterPro" id="IPR042100">
    <property type="entry name" value="Bug_dom1"/>
</dbReference>
<dbReference type="SUPFAM" id="SSF53850">
    <property type="entry name" value="Periplasmic binding protein-like II"/>
    <property type="match status" value="1"/>
</dbReference>
<dbReference type="Gene3D" id="3.40.190.150">
    <property type="entry name" value="Bordetella uptake gene, domain 1"/>
    <property type="match status" value="1"/>
</dbReference>
<comment type="caution">
    <text evidence="3">The sequence shown here is derived from an EMBL/GenBank/DDBJ whole genome shotgun (WGS) entry which is preliminary data.</text>
</comment>
<evidence type="ECO:0000313" key="4">
    <source>
        <dbReference type="Proteomes" id="UP000298180"/>
    </source>
</evidence>
<keyword evidence="4" id="KW-1185">Reference proteome</keyword>
<dbReference type="PROSITE" id="PS51318">
    <property type="entry name" value="TAT"/>
    <property type="match status" value="1"/>
</dbReference>
<feature type="signal peptide" evidence="2">
    <location>
        <begin position="1"/>
        <end position="27"/>
    </location>
</feature>
<dbReference type="InterPro" id="IPR005064">
    <property type="entry name" value="BUG"/>
</dbReference>
<dbReference type="PANTHER" id="PTHR42928">
    <property type="entry name" value="TRICARBOXYLATE-BINDING PROTEIN"/>
    <property type="match status" value="1"/>
</dbReference>
<dbReference type="InterPro" id="IPR006311">
    <property type="entry name" value="TAT_signal"/>
</dbReference>
<accession>A0A4Z0C1N2</accession>
<evidence type="ECO:0000256" key="1">
    <source>
        <dbReference type="ARBA" id="ARBA00006987"/>
    </source>
</evidence>
<evidence type="ECO:0000313" key="3">
    <source>
        <dbReference type="EMBL" id="TFZ05423.1"/>
    </source>
</evidence>
<dbReference type="Pfam" id="PF03401">
    <property type="entry name" value="TctC"/>
    <property type="match status" value="1"/>
</dbReference>
<dbReference type="PANTHER" id="PTHR42928:SF5">
    <property type="entry name" value="BLR1237 PROTEIN"/>
    <property type="match status" value="1"/>
</dbReference>
<dbReference type="Proteomes" id="UP000298180">
    <property type="component" value="Unassembled WGS sequence"/>
</dbReference>
<proteinExistence type="inferred from homology"/>
<dbReference type="OrthoDB" id="9150102at2"/>
<dbReference type="PIRSF" id="PIRSF017082">
    <property type="entry name" value="YflP"/>
    <property type="match status" value="1"/>
</dbReference>
<comment type="similarity">
    <text evidence="1">Belongs to the UPF0065 (bug) family.</text>
</comment>
<dbReference type="AlphaFoldDB" id="A0A4Z0C1N2"/>
<dbReference type="EMBL" id="SMLM01000001">
    <property type="protein sequence ID" value="TFZ05423.1"/>
    <property type="molecule type" value="Genomic_DNA"/>
</dbReference>
<dbReference type="Gene3D" id="3.40.190.10">
    <property type="entry name" value="Periplasmic binding protein-like II"/>
    <property type="match status" value="1"/>
</dbReference>
<organism evidence="3 4">
    <name type="scientific">Ramlibacter henchirensis</name>
    <dbReference type="NCBI Taxonomy" id="204072"/>
    <lineage>
        <taxon>Bacteria</taxon>
        <taxon>Pseudomonadati</taxon>
        <taxon>Pseudomonadota</taxon>
        <taxon>Betaproteobacteria</taxon>
        <taxon>Burkholderiales</taxon>
        <taxon>Comamonadaceae</taxon>
        <taxon>Ramlibacter</taxon>
    </lineage>
</organism>
<feature type="chain" id="PRO_5021507618" evidence="2">
    <location>
        <begin position="28"/>
        <end position="328"/>
    </location>
</feature>
<name>A0A4Z0C1N2_9BURK</name>